<sequence length="154" mass="16445">MCDFIPLCFVWGCPTKIEPDNSGPTMLCPRCHNASVHGAKSRMWFEFCFVPIIPCQSEQIYYCPICSWDAPQAGNPPPPLAQPGFNGPGQGQQYTQPGYQPAPNASQGWGGQGAYGSYGGQPYPPATQGQGAPTQGQGTGYQQGGYGQPYPQGH</sequence>
<accession>A0A167Q6U5</accession>
<feature type="region of interest" description="Disordered" evidence="1">
    <location>
        <begin position="74"/>
        <end position="154"/>
    </location>
</feature>
<organism evidence="2 3">
    <name type="scientific">Calocera viscosa (strain TUFC12733)</name>
    <dbReference type="NCBI Taxonomy" id="1330018"/>
    <lineage>
        <taxon>Eukaryota</taxon>
        <taxon>Fungi</taxon>
        <taxon>Dikarya</taxon>
        <taxon>Basidiomycota</taxon>
        <taxon>Agaricomycotina</taxon>
        <taxon>Dacrymycetes</taxon>
        <taxon>Dacrymycetales</taxon>
        <taxon>Dacrymycetaceae</taxon>
        <taxon>Calocera</taxon>
    </lineage>
</organism>
<dbReference type="EMBL" id="KV417272">
    <property type="protein sequence ID" value="KZO99470.1"/>
    <property type="molecule type" value="Genomic_DNA"/>
</dbReference>
<dbReference type="PANTHER" id="PTHR28139:SF1">
    <property type="entry name" value="UPF0768 PROTEIN YBL029C-A"/>
    <property type="match status" value="1"/>
</dbReference>
<dbReference type="Proteomes" id="UP000076738">
    <property type="component" value="Unassembled WGS sequence"/>
</dbReference>
<name>A0A167Q6U5_CALVF</name>
<protein>
    <recommendedName>
        <fullName evidence="4">Zinc-ribbon 15 domain-containing protein</fullName>
    </recommendedName>
</protein>
<proteinExistence type="predicted"/>
<evidence type="ECO:0008006" key="4">
    <source>
        <dbReference type="Google" id="ProtNLM"/>
    </source>
</evidence>
<feature type="compositionally biased region" description="Gly residues" evidence="1">
    <location>
        <begin position="137"/>
        <end position="147"/>
    </location>
</feature>
<feature type="compositionally biased region" description="Gly residues" evidence="1">
    <location>
        <begin position="108"/>
        <end position="119"/>
    </location>
</feature>
<evidence type="ECO:0000313" key="2">
    <source>
        <dbReference type="EMBL" id="KZO99470.1"/>
    </source>
</evidence>
<dbReference type="AlphaFoldDB" id="A0A167Q6U5"/>
<reference evidence="2 3" key="1">
    <citation type="journal article" date="2016" name="Mol. Biol. Evol.">
        <title>Comparative Genomics of Early-Diverging Mushroom-Forming Fungi Provides Insights into the Origins of Lignocellulose Decay Capabilities.</title>
        <authorList>
            <person name="Nagy L.G."/>
            <person name="Riley R."/>
            <person name="Tritt A."/>
            <person name="Adam C."/>
            <person name="Daum C."/>
            <person name="Floudas D."/>
            <person name="Sun H."/>
            <person name="Yadav J.S."/>
            <person name="Pangilinan J."/>
            <person name="Larsson K.H."/>
            <person name="Matsuura K."/>
            <person name="Barry K."/>
            <person name="Labutti K."/>
            <person name="Kuo R."/>
            <person name="Ohm R.A."/>
            <person name="Bhattacharya S.S."/>
            <person name="Shirouzu T."/>
            <person name="Yoshinaga Y."/>
            <person name="Martin F.M."/>
            <person name="Grigoriev I.V."/>
            <person name="Hibbett D.S."/>
        </authorList>
    </citation>
    <scope>NUCLEOTIDE SEQUENCE [LARGE SCALE GENOMIC DNA]</scope>
    <source>
        <strain evidence="2 3">TUFC12733</strain>
    </source>
</reference>
<evidence type="ECO:0000313" key="3">
    <source>
        <dbReference type="Proteomes" id="UP000076738"/>
    </source>
</evidence>
<dbReference type="PANTHER" id="PTHR28139">
    <property type="entry name" value="UPF0768 PROTEIN YBL029C-A"/>
    <property type="match status" value="1"/>
</dbReference>
<dbReference type="OrthoDB" id="5545479at2759"/>
<evidence type="ECO:0000256" key="1">
    <source>
        <dbReference type="SAM" id="MobiDB-lite"/>
    </source>
</evidence>
<dbReference type="STRING" id="1330018.A0A167Q6U5"/>
<gene>
    <name evidence="2" type="ORF">CALVIDRAFT_534464</name>
</gene>
<feature type="compositionally biased region" description="Low complexity" evidence="1">
    <location>
        <begin position="91"/>
        <end position="107"/>
    </location>
</feature>
<keyword evidence="3" id="KW-1185">Reference proteome</keyword>
<feature type="compositionally biased region" description="Low complexity" evidence="1">
    <location>
        <begin position="126"/>
        <end position="136"/>
    </location>
</feature>